<name>A0A9X9M493_GULGU</name>
<keyword evidence="4" id="KW-1185">Reference proteome</keyword>
<evidence type="ECO:0000313" key="3">
    <source>
        <dbReference type="EMBL" id="VCX34785.1"/>
    </source>
</evidence>
<sequence>MKVVILITFLLVTAHCTPIRELHSARPYHPLLCLKLLQRLSKSWSTCRKPPISRPTTIVPMPPFPPITPLNPDKTVPRTPDRRGDS</sequence>
<feature type="region of interest" description="Disordered" evidence="1">
    <location>
        <begin position="55"/>
        <end position="86"/>
    </location>
</feature>
<gene>
    <name evidence="3" type="ORF">BN2614_LOCUS3</name>
</gene>
<evidence type="ECO:0000313" key="4">
    <source>
        <dbReference type="Proteomes" id="UP000269945"/>
    </source>
</evidence>
<dbReference type="EMBL" id="CYRY02042573">
    <property type="protein sequence ID" value="VCX34785.1"/>
    <property type="molecule type" value="Genomic_DNA"/>
</dbReference>
<feature type="compositionally biased region" description="Pro residues" evidence="1">
    <location>
        <begin position="60"/>
        <end position="69"/>
    </location>
</feature>
<proteinExistence type="predicted"/>
<dbReference type="Pfam" id="PF22040">
    <property type="entry name" value="U9-ORF"/>
    <property type="match status" value="1"/>
</dbReference>
<dbReference type="AlphaFoldDB" id="A0A9X9M493"/>
<evidence type="ECO:0008006" key="5">
    <source>
        <dbReference type="Google" id="ProtNLM"/>
    </source>
</evidence>
<organism evidence="3 4">
    <name type="scientific">Gulo gulo</name>
    <name type="common">Wolverine</name>
    <name type="synonym">Gluton</name>
    <dbReference type="NCBI Taxonomy" id="48420"/>
    <lineage>
        <taxon>Eukaryota</taxon>
        <taxon>Metazoa</taxon>
        <taxon>Chordata</taxon>
        <taxon>Craniata</taxon>
        <taxon>Vertebrata</taxon>
        <taxon>Euteleostomi</taxon>
        <taxon>Mammalia</taxon>
        <taxon>Eutheria</taxon>
        <taxon>Laurasiatheria</taxon>
        <taxon>Carnivora</taxon>
        <taxon>Caniformia</taxon>
        <taxon>Musteloidea</taxon>
        <taxon>Mustelidae</taxon>
        <taxon>Guloninae</taxon>
        <taxon>Gulo</taxon>
    </lineage>
</organism>
<dbReference type="Proteomes" id="UP000269945">
    <property type="component" value="Unassembled WGS sequence"/>
</dbReference>
<reference evidence="3 4" key="1">
    <citation type="submission" date="2018-10" db="EMBL/GenBank/DDBJ databases">
        <authorList>
            <person name="Ekblom R."/>
            <person name="Jareborg N."/>
        </authorList>
    </citation>
    <scope>NUCLEOTIDE SEQUENCE [LARGE SCALE GENOMIC DNA]</scope>
    <source>
        <tissue evidence="3">Muscle</tissue>
    </source>
</reference>
<protein>
    <recommendedName>
        <fullName evidence="5">Secreted protein</fullName>
    </recommendedName>
</protein>
<feature type="signal peptide" evidence="2">
    <location>
        <begin position="1"/>
        <end position="16"/>
    </location>
</feature>
<feature type="compositionally biased region" description="Basic and acidic residues" evidence="1">
    <location>
        <begin position="75"/>
        <end position="86"/>
    </location>
</feature>
<keyword evidence="2" id="KW-0732">Signal</keyword>
<dbReference type="InterPro" id="IPR054417">
    <property type="entry name" value="U9-ORF"/>
</dbReference>
<evidence type="ECO:0000256" key="1">
    <source>
        <dbReference type="SAM" id="MobiDB-lite"/>
    </source>
</evidence>
<feature type="chain" id="PRO_5040925634" description="Secreted protein" evidence="2">
    <location>
        <begin position="17"/>
        <end position="86"/>
    </location>
</feature>
<comment type="caution">
    <text evidence="3">The sequence shown here is derived from an EMBL/GenBank/DDBJ whole genome shotgun (WGS) entry which is preliminary data.</text>
</comment>
<evidence type="ECO:0000256" key="2">
    <source>
        <dbReference type="SAM" id="SignalP"/>
    </source>
</evidence>
<accession>A0A9X9M493</accession>